<dbReference type="RefSeq" id="WP_074765136.1">
    <property type="nucleotide sequence ID" value="NZ_FNWO01000002.1"/>
</dbReference>
<evidence type="ECO:0000256" key="7">
    <source>
        <dbReference type="ARBA" id="ARBA00023136"/>
    </source>
</evidence>
<organism evidence="11 12">
    <name type="scientific">Magnetospirillum fulvum</name>
    <name type="common">Rhodospirillum fulvum</name>
    <dbReference type="NCBI Taxonomy" id="1082"/>
    <lineage>
        <taxon>Bacteria</taxon>
        <taxon>Pseudomonadati</taxon>
        <taxon>Pseudomonadota</taxon>
        <taxon>Alphaproteobacteria</taxon>
        <taxon>Rhodospirillales</taxon>
        <taxon>Rhodospirillaceae</taxon>
        <taxon>Magnetospirillum</taxon>
    </lineage>
</organism>
<feature type="transmembrane region" description="Helical" evidence="9">
    <location>
        <begin position="136"/>
        <end position="153"/>
    </location>
</feature>
<evidence type="ECO:0000256" key="1">
    <source>
        <dbReference type="ARBA" id="ARBA00004651"/>
    </source>
</evidence>
<evidence type="ECO:0000256" key="8">
    <source>
        <dbReference type="ARBA" id="ARBA00023315"/>
    </source>
</evidence>
<dbReference type="PANTHER" id="PTHR38686">
    <property type="entry name" value="APOLIPOPROTEIN N-ACYLTRANSFERASE"/>
    <property type="match status" value="1"/>
</dbReference>
<keyword evidence="7 9" id="KW-0472">Membrane</keyword>
<proteinExistence type="inferred from homology"/>
<dbReference type="InterPro" id="IPR004563">
    <property type="entry name" value="Apolipo_AcylTrfase"/>
</dbReference>
<feature type="transmembrane region" description="Helical" evidence="9">
    <location>
        <begin position="72"/>
        <end position="93"/>
    </location>
</feature>
<comment type="function">
    <text evidence="9">Catalyzes the phospholipid dependent N-acylation of the N-terminal cysteine of apolipoprotein, the last step in lipoprotein maturation.</text>
</comment>
<evidence type="ECO:0000256" key="3">
    <source>
        <dbReference type="ARBA" id="ARBA00022475"/>
    </source>
</evidence>
<feature type="transmembrane region" description="Helical" evidence="9">
    <location>
        <begin position="99"/>
        <end position="124"/>
    </location>
</feature>
<feature type="domain" description="CN hydrolase" evidence="10">
    <location>
        <begin position="244"/>
        <end position="493"/>
    </location>
</feature>
<keyword evidence="6 9" id="KW-1133">Transmembrane helix</keyword>
<dbReference type="GO" id="GO:0016410">
    <property type="term" value="F:N-acyltransferase activity"/>
    <property type="evidence" value="ECO:0007669"/>
    <property type="project" value="UniProtKB-UniRule"/>
</dbReference>
<comment type="similarity">
    <text evidence="2 9">Belongs to the CN hydrolase family. Apolipoprotein N-acyltransferase subfamily.</text>
</comment>
<evidence type="ECO:0000256" key="6">
    <source>
        <dbReference type="ARBA" id="ARBA00022989"/>
    </source>
</evidence>
<keyword evidence="11" id="KW-0449">Lipoprotein</keyword>
<gene>
    <name evidence="9" type="primary">lnt</name>
    <name evidence="11" type="ORF">SAMN04244559_00443</name>
</gene>
<keyword evidence="4 9" id="KW-0808">Transferase</keyword>
<sequence>MNTARVFTAARVLADRLAALSGWRRRLTLVGLGAFGALALPPLSLLPVLLLSLPALVWLFDAAPTRRAAFGVGWWWGCGWFIVGLYWISYALLVDAAKFGWMIPFAVFGLSGLLAVFLGAATLATRLIGARGTGRVAVLAGLWTLAEWLRSWMLTGFPWNSLGSVWDVSLPVLQLGAIGGLWGLGLLTALAAMAPALLADRPSPRRLALVALLTIGLPLVAWGGGALRLALVPPAETGLTLRVVQPHIPQGTKWLEDRRDGHLFDAVALSRGTSLDGIAAVVWPEAAAPFFLNLDDAHRAYAALAAPPGGLLLTGALRITPRGEIPFRLWNSLYAIAPGGAIVALFDKAHLVPFGEYVPLRWLLPIDKVTNGSTDFSPGPGPQTLTLPGLPPVAPLICYEAIFPGQVLGRGQPRPDWILNITDDGWFGLSAGPYQHLAAARLRAVEEGLPLARAANTGISAMFDPLGREVARLGLGERGSFDAVLPRPVAITPYGRFGDSLPLALALASIAAGLAGREGRRG</sequence>
<dbReference type="Gene3D" id="3.60.110.10">
    <property type="entry name" value="Carbon-nitrogen hydrolase"/>
    <property type="match status" value="1"/>
</dbReference>
<dbReference type="SUPFAM" id="SSF56317">
    <property type="entry name" value="Carbon-nitrogen hydrolase"/>
    <property type="match status" value="1"/>
</dbReference>
<evidence type="ECO:0000256" key="5">
    <source>
        <dbReference type="ARBA" id="ARBA00022692"/>
    </source>
</evidence>
<evidence type="ECO:0000259" key="10">
    <source>
        <dbReference type="PROSITE" id="PS50263"/>
    </source>
</evidence>
<evidence type="ECO:0000313" key="12">
    <source>
        <dbReference type="Proteomes" id="UP000182983"/>
    </source>
</evidence>
<name>A0A1H6GUX8_MAGFU</name>
<dbReference type="UniPathway" id="UPA00666"/>
<dbReference type="InterPro" id="IPR003010">
    <property type="entry name" value="C-N_Hydrolase"/>
</dbReference>
<keyword evidence="3 9" id="KW-1003">Cell membrane</keyword>
<protein>
    <recommendedName>
        <fullName evidence="9">Apolipoprotein N-acyltransferase</fullName>
        <shortName evidence="9">ALP N-acyltransferase</shortName>
        <ecNumber evidence="9">2.3.1.269</ecNumber>
    </recommendedName>
</protein>
<comment type="subcellular location">
    <subcellularLocation>
        <location evidence="1 9">Cell membrane</location>
        <topology evidence="1 9">Multi-pass membrane protein</topology>
    </subcellularLocation>
</comment>
<keyword evidence="8 9" id="KW-0012">Acyltransferase</keyword>
<dbReference type="CDD" id="cd07571">
    <property type="entry name" value="ALP_N-acyl_transferase"/>
    <property type="match status" value="1"/>
</dbReference>
<dbReference type="InterPro" id="IPR045378">
    <property type="entry name" value="LNT_N"/>
</dbReference>
<dbReference type="Pfam" id="PF00795">
    <property type="entry name" value="CN_hydrolase"/>
    <property type="match status" value="1"/>
</dbReference>
<dbReference type="EC" id="2.3.1.269" evidence="9"/>
<dbReference type="NCBIfam" id="TIGR00546">
    <property type="entry name" value="lnt"/>
    <property type="match status" value="1"/>
</dbReference>
<dbReference type="Pfam" id="PF20154">
    <property type="entry name" value="LNT_N"/>
    <property type="match status" value="1"/>
</dbReference>
<evidence type="ECO:0000256" key="9">
    <source>
        <dbReference type="HAMAP-Rule" id="MF_01148"/>
    </source>
</evidence>
<dbReference type="EMBL" id="FNWO01000002">
    <property type="protein sequence ID" value="SEH27016.1"/>
    <property type="molecule type" value="Genomic_DNA"/>
</dbReference>
<dbReference type="PANTHER" id="PTHR38686:SF1">
    <property type="entry name" value="APOLIPOPROTEIN N-ACYLTRANSFERASE"/>
    <property type="match status" value="1"/>
</dbReference>
<comment type="catalytic activity">
    <reaction evidence="9">
        <text>N-terminal S-1,2-diacyl-sn-glyceryl-L-cysteinyl-[lipoprotein] + a glycerophospholipid = N-acyl-S-1,2-diacyl-sn-glyceryl-L-cysteinyl-[lipoprotein] + a 2-acyl-sn-glycero-3-phospholipid + H(+)</text>
        <dbReference type="Rhea" id="RHEA:48228"/>
        <dbReference type="Rhea" id="RHEA-COMP:14681"/>
        <dbReference type="Rhea" id="RHEA-COMP:14684"/>
        <dbReference type="ChEBI" id="CHEBI:15378"/>
        <dbReference type="ChEBI" id="CHEBI:136912"/>
        <dbReference type="ChEBI" id="CHEBI:140656"/>
        <dbReference type="ChEBI" id="CHEBI:140657"/>
        <dbReference type="ChEBI" id="CHEBI:140660"/>
        <dbReference type="EC" id="2.3.1.269"/>
    </reaction>
</comment>
<evidence type="ECO:0000256" key="4">
    <source>
        <dbReference type="ARBA" id="ARBA00022679"/>
    </source>
</evidence>
<feature type="transmembrane region" description="Helical" evidence="9">
    <location>
        <begin position="173"/>
        <end position="198"/>
    </location>
</feature>
<dbReference type="HAMAP" id="MF_01148">
    <property type="entry name" value="Lnt"/>
    <property type="match status" value="1"/>
</dbReference>
<comment type="pathway">
    <text evidence="9">Protein modification; lipoprotein biosynthesis (N-acyl transfer).</text>
</comment>
<dbReference type="PROSITE" id="PS50263">
    <property type="entry name" value="CN_HYDROLASE"/>
    <property type="match status" value="1"/>
</dbReference>
<evidence type="ECO:0000256" key="2">
    <source>
        <dbReference type="ARBA" id="ARBA00010065"/>
    </source>
</evidence>
<feature type="transmembrane region" description="Helical" evidence="9">
    <location>
        <begin position="210"/>
        <end position="231"/>
    </location>
</feature>
<evidence type="ECO:0000313" key="11">
    <source>
        <dbReference type="EMBL" id="SEH27016.1"/>
    </source>
</evidence>
<keyword evidence="5 9" id="KW-0812">Transmembrane</keyword>
<dbReference type="Proteomes" id="UP000182983">
    <property type="component" value="Unassembled WGS sequence"/>
</dbReference>
<reference evidence="12" key="1">
    <citation type="submission" date="2016-10" db="EMBL/GenBank/DDBJ databases">
        <authorList>
            <person name="Varghese N."/>
            <person name="Submissions S."/>
        </authorList>
    </citation>
    <scope>NUCLEOTIDE SEQUENCE [LARGE SCALE GENOMIC DNA]</scope>
    <source>
        <strain evidence="12">DSM 13234</strain>
    </source>
</reference>
<dbReference type="InterPro" id="IPR036526">
    <property type="entry name" value="C-N_Hydrolase_sf"/>
</dbReference>
<dbReference type="GO" id="GO:0005886">
    <property type="term" value="C:plasma membrane"/>
    <property type="evidence" value="ECO:0007669"/>
    <property type="project" value="UniProtKB-SubCell"/>
</dbReference>
<dbReference type="GO" id="GO:0042158">
    <property type="term" value="P:lipoprotein biosynthetic process"/>
    <property type="evidence" value="ECO:0007669"/>
    <property type="project" value="UniProtKB-UniRule"/>
</dbReference>
<feature type="transmembrane region" description="Helical" evidence="9">
    <location>
        <begin position="38"/>
        <end position="60"/>
    </location>
</feature>
<accession>A0A1H6GUX8</accession>
<dbReference type="AlphaFoldDB" id="A0A1H6GUX8"/>
<keyword evidence="12" id="KW-1185">Reference proteome</keyword>